<accession>A0ABM9QLV0</accession>
<name>A0ABM9QLV0_9VIBR</name>
<keyword evidence="2" id="KW-1185">Reference proteome</keyword>
<evidence type="ECO:0000313" key="2">
    <source>
        <dbReference type="Proteomes" id="UP000049077"/>
    </source>
</evidence>
<protein>
    <submittedName>
        <fullName evidence="1">Uncharacterized protein</fullName>
    </submittedName>
</protein>
<comment type="caution">
    <text evidence="1">The sequence shown here is derived from an EMBL/GenBank/DDBJ whole genome shotgun (WGS) entry which is preliminary data.</text>
</comment>
<sequence length="52" mass="5874">MALNSRMETTPVFNCSNLVHPHCYDMEQSCTFNKQTPQIGFRLLGTAAQKRG</sequence>
<dbReference type="EMBL" id="CCJX01000031">
    <property type="protein sequence ID" value="CDS97598.1"/>
    <property type="molecule type" value="Genomic_DNA"/>
</dbReference>
<proteinExistence type="predicted"/>
<dbReference type="Proteomes" id="UP000049077">
    <property type="component" value="Unassembled WGS sequence"/>
</dbReference>
<gene>
    <name evidence="1" type="ORF">VCR4J5_1260081</name>
</gene>
<reference evidence="1 2" key="1">
    <citation type="submission" date="2014-06" db="EMBL/GenBank/DDBJ databases">
        <authorList>
            <person name="Le Roux F."/>
        </authorList>
    </citation>
    <scope>NUCLEOTIDE SEQUENCE [LARGE SCALE GENOMIC DNA]</scope>
    <source>
        <strain evidence="1 2">J5-4</strain>
    </source>
</reference>
<evidence type="ECO:0000313" key="1">
    <source>
        <dbReference type="EMBL" id="CDS97598.1"/>
    </source>
</evidence>
<organism evidence="1 2">
    <name type="scientific">Vibrio crassostreae</name>
    <dbReference type="NCBI Taxonomy" id="246167"/>
    <lineage>
        <taxon>Bacteria</taxon>
        <taxon>Pseudomonadati</taxon>
        <taxon>Pseudomonadota</taxon>
        <taxon>Gammaproteobacteria</taxon>
        <taxon>Vibrionales</taxon>
        <taxon>Vibrionaceae</taxon>
        <taxon>Vibrio</taxon>
    </lineage>
</organism>